<feature type="transmembrane region" description="Helical" evidence="10">
    <location>
        <begin position="384"/>
        <end position="403"/>
    </location>
</feature>
<feature type="domain" description="Amino acid permease/ SLC12A" evidence="11">
    <location>
        <begin position="61"/>
        <end position="516"/>
    </location>
</feature>
<evidence type="ECO:0000256" key="4">
    <source>
        <dbReference type="ARBA" id="ARBA00022475"/>
    </source>
</evidence>
<dbReference type="GO" id="GO:0030134">
    <property type="term" value="C:COPII-coated ER to Golgi transport vesicle"/>
    <property type="evidence" value="ECO:0007669"/>
    <property type="project" value="EnsemblFungi"/>
</dbReference>
<dbReference type="Pfam" id="PF00324">
    <property type="entry name" value="AA_permease"/>
    <property type="match status" value="1"/>
</dbReference>
<dbReference type="GO" id="GO:0000328">
    <property type="term" value="C:fungal-type vacuole lumen"/>
    <property type="evidence" value="ECO:0007669"/>
    <property type="project" value="EnsemblFungi"/>
</dbReference>
<dbReference type="PIRSF" id="PIRSF006060">
    <property type="entry name" value="AA_transporter"/>
    <property type="match status" value="1"/>
</dbReference>
<keyword evidence="4" id="KW-1003">Cell membrane</keyword>
<feature type="transmembrane region" description="Helical" evidence="10">
    <location>
        <begin position="171"/>
        <end position="192"/>
    </location>
</feature>
<reference evidence="13" key="1">
    <citation type="submission" date="2016-05" db="EMBL/GenBank/DDBJ databases">
        <title>Comparative genomics of biotechnologically important yeasts.</title>
        <authorList>
            <consortium name="DOE Joint Genome Institute"/>
            <person name="Riley R."/>
            <person name="Haridas S."/>
            <person name="Wolfe K.H."/>
            <person name="Lopes M.R."/>
            <person name="Hittinger C.T."/>
            <person name="Goker M."/>
            <person name="Salamov A."/>
            <person name="Wisecaver J."/>
            <person name="Long T.M."/>
            <person name="Aerts A.L."/>
            <person name="Barry K."/>
            <person name="Choi C."/>
            <person name="Clum A."/>
            <person name="Coughlan A.Y."/>
            <person name="Deshpande S."/>
            <person name="Douglass A.P."/>
            <person name="Hanson S.J."/>
            <person name="Klenk H.-P."/>
            <person name="Labutti K."/>
            <person name="Lapidus A."/>
            <person name="Lindquist E."/>
            <person name="Lipzen A."/>
            <person name="Meier-Kolthoff J.P."/>
            <person name="Ohm R.A."/>
            <person name="Otillar R.P."/>
            <person name="Pangilinan J."/>
            <person name="Peng Y."/>
            <person name="Rokas A."/>
            <person name="Rosa C.A."/>
            <person name="Scheuner C."/>
            <person name="Sibirny A.A."/>
            <person name="Slot J.C."/>
            <person name="Stielow J.B."/>
            <person name="Sun H."/>
            <person name="Kurtzman C.P."/>
            <person name="Blackwell M."/>
            <person name="Grigoriev I.V."/>
            <person name="Jeffries T.W."/>
        </authorList>
    </citation>
    <scope>NUCLEOTIDE SEQUENCE [LARGE SCALE GENOMIC DNA]</scope>
    <source>
        <strain evidence="13">DSM 1968</strain>
    </source>
</reference>
<dbReference type="GO" id="GO:0005886">
    <property type="term" value="C:plasma membrane"/>
    <property type="evidence" value="ECO:0007669"/>
    <property type="project" value="UniProtKB-SubCell"/>
</dbReference>
<dbReference type="InterPro" id="IPR004841">
    <property type="entry name" value="AA-permease/SLC12A_dom"/>
</dbReference>
<dbReference type="FunFam" id="1.20.1740.10:FF:000017">
    <property type="entry name" value="Amino acid permease"/>
    <property type="match status" value="1"/>
</dbReference>
<comment type="subcellular location">
    <subcellularLocation>
        <location evidence="1">Cell membrane</location>
        <topology evidence="1">Multi-pass membrane protein</topology>
    </subcellularLocation>
</comment>
<dbReference type="RefSeq" id="XP_020049593.1">
    <property type="nucleotide sequence ID" value="XM_020194250.1"/>
</dbReference>
<evidence type="ECO:0000259" key="11">
    <source>
        <dbReference type="Pfam" id="PF00324"/>
    </source>
</evidence>
<feature type="region of interest" description="Disordered" evidence="9">
    <location>
        <begin position="1"/>
        <end position="21"/>
    </location>
</feature>
<dbReference type="GO" id="GO:0015192">
    <property type="term" value="F:L-phenylalanine transmembrane transporter activity"/>
    <property type="evidence" value="ECO:0007669"/>
    <property type="project" value="EnsemblFungi"/>
</dbReference>
<evidence type="ECO:0000256" key="2">
    <source>
        <dbReference type="ARBA" id="ARBA00006983"/>
    </source>
</evidence>
<feature type="transmembrane region" description="Helical" evidence="10">
    <location>
        <begin position="338"/>
        <end position="363"/>
    </location>
</feature>
<protein>
    <submittedName>
        <fullName evidence="12">General amino acid permease</fullName>
    </submittedName>
</protein>
<evidence type="ECO:0000256" key="7">
    <source>
        <dbReference type="ARBA" id="ARBA00022989"/>
    </source>
</evidence>
<dbReference type="PROSITE" id="PS00218">
    <property type="entry name" value="AMINO_ACID_PERMEASE_1"/>
    <property type="match status" value="1"/>
</dbReference>
<dbReference type="AlphaFoldDB" id="A0A1D2VNW0"/>
<dbReference type="GeneID" id="30967886"/>
<evidence type="ECO:0000256" key="8">
    <source>
        <dbReference type="ARBA" id="ARBA00023136"/>
    </source>
</evidence>
<keyword evidence="13" id="KW-1185">Reference proteome</keyword>
<evidence type="ECO:0000256" key="5">
    <source>
        <dbReference type="ARBA" id="ARBA00022692"/>
    </source>
</evidence>
<proteinExistence type="inferred from homology"/>
<dbReference type="PANTHER" id="PTHR43341:SF1">
    <property type="entry name" value="GENERAL AMINO-ACID PERMEASE GAP1"/>
    <property type="match status" value="1"/>
</dbReference>
<evidence type="ECO:0000256" key="9">
    <source>
        <dbReference type="SAM" id="MobiDB-lite"/>
    </source>
</evidence>
<evidence type="ECO:0000313" key="13">
    <source>
        <dbReference type="Proteomes" id="UP000095038"/>
    </source>
</evidence>
<dbReference type="Proteomes" id="UP000095038">
    <property type="component" value="Unassembled WGS sequence"/>
</dbReference>
<dbReference type="NCBIfam" id="TIGR00913">
    <property type="entry name" value="2A0310"/>
    <property type="match status" value="1"/>
</dbReference>
<evidence type="ECO:0000256" key="3">
    <source>
        <dbReference type="ARBA" id="ARBA00022448"/>
    </source>
</evidence>
<evidence type="ECO:0000256" key="1">
    <source>
        <dbReference type="ARBA" id="ARBA00004651"/>
    </source>
</evidence>
<dbReference type="EMBL" id="KV454475">
    <property type="protein sequence ID" value="ODV63286.1"/>
    <property type="molecule type" value="Genomic_DNA"/>
</dbReference>
<organism evidence="12 13">
    <name type="scientific">Ascoidea rubescens DSM 1968</name>
    <dbReference type="NCBI Taxonomy" id="1344418"/>
    <lineage>
        <taxon>Eukaryota</taxon>
        <taxon>Fungi</taxon>
        <taxon>Dikarya</taxon>
        <taxon>Ascomycota</taxon>
        <taxon>Saccharomycotina</taxon>
        <taxon>Saccharomycetes</taxon>
        <taxon>Ascoideaceae</taxon>
        <taxon>Ascoidea</taxon>
    </lineage>
</organism>
<dbReference type="Gene3D" id="1.20.1740.10">
    <property type="entry name" value="Amino acid/polyamine transporter I"/>
    <property type="match status" value="1"/>
</dbReference>
<keyword evidence="7 10" id="KW-1133">Transmembrane helix</keyword>
<evidence type="ECO:0000256" key="10">
    <source>
        <dbReference type="SAM" id="Phobius"/>
    </source>
</evidence>
<keyword evidence="5 10" id="KW-0812">Transmembrane</keyword>
<dbReference type="GO" id="GO:0001761">
    <property type="term" value="F:beta-alanine transmembrane transporter activity"/>
    <property type="evidence" value="ECO:0007669"/>
    <property type="project" value="EnsemblFungi"/>
</dbReference>
<dbReference type="InterPro" id="IPR004840">
    <property type="entry name" value="Amino_acid_permease_CS"/>
</dbReference>
<feature type="transmembrane region" description="Helical" evidence="10">
    <location>
        <begin position="284"/>
        <end position="305"/>
    </location>
</feature>
<dbReference type="GO" id="GO:0005771">
    <property type="term" value="C:multivesicular body"/>
    <property type="evidence" value="ECO:0007669"/>
    <property type="project" value="EnsemblFungi"/>
</dbReference>
<keyword evidence="8 10" id="KW-0472">Membrane</keyword>
<keyword evidence="6" id="KW-0029">Amino-acid transport</keyword>
<dbReference type="InterPro" id="IPR050524">
    <property type="entry name" value="APC_YAT"/>
</dbReference>
<dbReference type="STRING" id="1344418.A0A1D2VNW0"/>
<dbReference type="GO" id="GO:0015203">
    <property type="term" value="F:polyamine transmembrane transporter activity"/>
    <property type="evidence" value="ECO:0007669"/>
    <property type="project" value="EnsemblFungi"/>
</dbReference>
<name>A0A1D2VNW0_9ASCO</name>
<sequence>MKDLESQIEKTDGASSPSASLNLENSKWKDFKDSFKRANINNDSNAISVNDPFSKSLKERHLKMISLAGCIGTGLFIGSGKALKAGGPAGVLIGWAIVGSSILCTMHALGELCVNFPCSGSFIVYSTRFICPSWSFAMSWNYALQWLVILPLELTAASMIIGYWNNKINAAAWVAILWTFIVVINVFGVKGYGEAEFWFSLIKIITIIGFMILAIVLICGGAPKGGYIGGKHWHNPGAFSHGFKGVCSVFVTAAFSYAGTELSGMAAAESENPTKVLPKAIKKVFWRIVFFYVLPLTLIGFLVPYNSEKLIGSNSYDASASPFVIAITNGGIKVLPSIMNAVILIAVTSVANASVFACSRTLLSLGNQGFAPKILCYIDRTGRPLAAVGCTSLAGLLCFLSASSAQEKVFTWMLAISGLSAIFGWGSICLSHIRLRLAMKAQNQSLDDLLYKSQVGFWGSMYGLIVMILILVAQFWIALFPIGSSPSAETFFESYLSGVVVLVCYVGHKIWTRSWRICIPLKEIDLSSAKKKVDLDVIKQSVAEEAAYVKSRPWYYRVYYFWC</sequence>
<gene>
    <name evidence="12" type="ORF">ASCRUDRAFT_78438</name>
</gene>
<feature type="transmembrane region" description="Helical" evidence="10">
    <location>
        <begin position="198"/>
        <end position="222"/>
    </location>
</feature>
<dbReference type="GO" id="GO:0015193">
    <property type="term" value="F:L-proline transmembrane transporter activity"/>
    <property type="evidence" value="ECO:0007669"/>
    <property type="project" value="EnsemblFungi"/>
</dbReference>
<evidence type="ECO:0000256" key="6">
    <source>
        <dbReference type="ARBA" id="ARBA00022970"/>
    </source>
</evidence>
<feature type="transmembrane region" description="Helical" evidence="10">
    <location>
        <begin position="494"/>
        <end position="512"/>
    </location>
</feature>
<accession>A0A1D2VNW0</accession>
<dbReference type="PANTHER" id="PTHR43341">
    <property type="entry name" value="AMINO ACID PERMEASE"/>
    <property type="match status" value="1"/>
</dbReference>
<feature type="transmembrane region" description="Helical" evidence="10">
    <location>
        <begin position="409"/>
        <end position="435"/>
    </location>
</feature>
<feature type="transmembrane region" description="Helical" evidence="10">
    <location>
        <begin position="89"/>
        <end position="110"/>
    </location>
</feature>
<evidence type="ECO:0000313" key="12">
    <source>
        <dbReference type="EMBL" id="ODV63286.1"/>
    </source>
</evidence>
<dbReference type="InParanoid" id="A0A1D2VNW0"/>
<feature type="transmembrane region" description="Helical" evidence="10">
    <location>
        <begin position="146"/>
        <end position="164"/>
    </location>
</feature>
<comment type="similarity">
    <text evidence="2">Belongs to the amino acid-polyamine-organocation (APC) superfamily. YAT (TC 2.A.3.10) family.</text>
</comment>
<dbReference type="InterPro" id="IPR004762">
    <property type="entry name" value="Amino_acid_permease_fungi"/>
</dbReference>
<feature type="compositionally biased region" description="Basic and acidic residues" evidence="9">
    <location>
        <begin position="1"/>
        <end position="12"/>
    </location>
</feature>
<feature type="transmembrane region" description="Helical" evidence="10">
    <location>
        <begin position="455"/>
        <end position="482"/>
    </location>
</feature>
<dbReference type="OrthoDB" id="3900342at2759"/>
<keyword evidence="3" id="KW-0813">Transport</keyword>